<dbReference type="FunFam" id="3.30.565.10:FF:000006">
    <property type="entry name" value="Sensor histidine kinase WalK"/>
    <property type="match status" value="1"/>
</dbReference>
<feature type="transmembrane region" description="Helical" evidence="13">
    <location>
        <begin position="32"/>
        <end position="49"/>
    </location>
</feature>
<dbReference type="GO" id="GO:0005524">
    <property type="term" value="F:ATP binding"/>
    <property type="evidence" value="ECO:0007669"/>
    <property type="project" value="UniProtKB-KW"/>
</dbReference>
<dbReference type="Gene3D" id="3.30.565.10">
    <property type="entry name" value="Histidine kinase-like ATPase, C-terminal domain"/>
    <property type="match status" value="1"/>
</dbReference>
<keyword evidence="6 13" id="KW-0812">Transmembrane</keyword>
<keyword evidence="7" id="KW-0547">Nucleotide-binding</keyword>
<dbReference type="PANTHER" id="PTHR45569">
    <property type="entry name" value="SENSOR PROTEIN KDPD"/>
    <property type="match status" value="1"/>
</dbReference>
<comment type="subcellular location">
    <subcellularLocation>
        <location evidence="2">Membrane</location>
        <topology evidence="2">Multi-pass membrane protein</topology>
    </subcellularLocation>
</comment>
<dbReference type="SMART" id="SM00387">
    <property type="entry name" value="HATPase_c"/>
    <property type="match status" value="1"/>
</dbReference>
<dbReference type="InterPro" id="IPR038318">
    <property type="entry name" value="KdpD_sf"/>
</dbReference>
<dbReference type="InterPro" id="IPR036890">
    <property type="entry name" value="HATPase_C_sf"/>
</dbReference>
<evidence type="ECO:0000256" key="8">
    <source>
        <dbReference type="ARBA" id="ARBA00022777"/>
    </source>
</evidence>
<dbReference type="InterPro" id="IPR005467">
    <property type="entry name" value="His_kinase_dom"/>
</dbReference>
<keyword evidence="10 13" id="KW-1133">Transmembrane helix</keyword>
<feature type="transmembrane region" description="Helical" evidence="13">
    <location>
        <begin position="56"/>
        <end position="81"/>
    </location>
</feature>
<evidence type="ECO:0000256" key="11">
    <source>
        <dbReference type="ARBA" id="ARBA00023012"/>
    </source>
</evidence>
<evidence type="ECO:0000256" key="4">
    <source>
        <dbReference type="ARBA" id="ARBA00022553"/>
    </source>
</evidence>
<dbReference type="PROSITE" id="PS50109">
    <property type="entry name" value="HIS_KIN"/>
    <property type="match status" value="1"/>
</dbReference>
<evidence type="ECO:0000256" key="5">
    <source>
        <dbReference type="ARBA" id="ARBA00022679"/>
    </source>
</evidence>
<keyword evidence="9" id="KW-0067">ATP-binding</keyword>
<sequence>MAWSRMTTVWKWLLGFLVLAGIVIVYKRWLPVNVTTVALTLLLYILVLAARGGLRLAIAVSLVAAAAYNFYFLPPIGTFVISDARDWIALGAFLITSIIASQLSEKARSEARQAHVRQREVEMLFLLSAVILESDRLSTLVAELPKILYDVIGAHAVTLFLLRENSLHVAGEIDIATVDRNYLSERSMTLELPERFRKTQTLIPVRTGIRPRGLLVIDGPVFSDETWMAMGRLVSLSLDHASALEQIASSEAHKNAEQLRTLILDSITHELRTPLTAIKGATGALLESDSLSREDQRELLTITDEGCDRLDRLLDQAVEMARIETRNVQMHFASTSLRRLVDEACAICEWVNNSHSIEVTIEGDPHIYGDVEMITKVLCNLIENAAKYSAPQSLIRITGGAQGEKIFFTVADCGIGIYPGEQERIFERMYRSKRQNSTTPGTGMGLAISRAIVEAHHGSISVASQPDQGSLFTVSFPTSHFA</sequence>
<feature type="transmembrane region" description="Helical" evidence="13">
    <location>
        <begin position="9"/>
        <end position="26"/>
    </location>
</feature>
<dbReference type="SUPFAM" id="SSF47384">
    <property type="entry name" value="Homodimeric domain of signal transducing histidine kinase"/>
    <property type="match status" value="1"/>
</dbReference>
<dbReference type="PANTHER" id="PTHR45569:SF1">
    <property type="entry name" value="SENSOR PROTEIN KDPD"/>
    <property type="match status" value="1"/>
</dbReference>
<dbReference type="InterPro" id="IPR003661">
    <property type="entry name" value="HisK_dim/P_dom"/>
</dbReference>
<comment type="caution">
    <text evidence="15">The sequence shown here is derived from an EMBL/GenBank/DDBJ whole genome shotgun (WGS) entry which is preliminary data.</text>
</comment>
<evidence type="ECO:0000256" key="9">
    <source>
        <dbReference type="ARBA" id="ARBA00022840"/>
    </source>
</evidence>
<dbReference type="Gene3D" id="1.10.287.130">
    <property type="match status" value="1"/>
</dbReference>
<dbReference type="GO" id="GO:0000155">
    <property type="term" value="F:phosphorelay sensor kinase activity"/>
    <property type="evidence" value="ECO:0007669"/>
    <property type="project" value="InterPro"/>
</dbReference>
<name>E6PZS3_9ZZZZ</name>
<feature type="domain" description="Histidine kinase" evidence="14">
    <location>
        <begin position="266"/>
        <end position="480"/>
    </location>
</feature>
<evidence type="ECO:0000256" key="10">
    <source>
        <dbReference type="ARBA" id="ARBA00022989"/>
    </source>
</evidence>
<evidence type="ECO:0000313" key="15">
    <source>
        <dbReference type="EMBL" id="CBI00432.1"/>
    </source>
</evidence>
<evidence type="ECO:0000256" key="13">
    <source>
        <dbReference type="SAM" id="Phobius"/>
    </source>
</evidence>
<dbReference type="SUPFAM" id="SSF55874">
    <property type="entry name" value="ATPase domain of HSP90 chaperone/DNA topoisomerase II/histidine kinase"/>
    <property type="match status" value="1"/>
</dbReference>
<dbReference type="GO" id="GO:0005886">
    <property type="term" value="C:plasma membrane"/>
    <property type="evidence" value="ECO:0007669"/>
    <property type="project" value="TreeGrafter"/>
</dbReference>
<keyword evidence="5 15" id="KW-0808">Transferase</keyword>
<dbReference type="InterPro" id="IPR052023">
    <property type="entry name" value="Histidine_kinase_KdpD"/>
</dbReference>
<evidence type="ECO:0000256" key="3">
    <source>
        <dbReference type="ARBA" id="ARBA00012438"/>
    </source>
</evidence>
<accession>E6PZS3</accession>
<evidence type="ECO:0000256" key="1">
    <source>
        <dbReference type="ARBA" id="ARBA00000085"/>
    </source>
</evidence>
<protein>
    <recommendedName>
        <fullName evidence="3">histidine kinase</fullName>
        <ecNumber evidence="3">2.7.13.3</ecNumber>
    </recommendedName>
</protein>
<evidence type="ECO:0000256" key="2">
    <source>
        <dbReference type="ARBA" id="ARBA00004141"/>
    </source>
</evidence>
<keyword evidence="11" id="KW-0902">Two-component regulatory system</keyword>
<proteinExistence type="predicted"/>
<dbReference type="InterPro" id="IPR036097">
    <property type="entry name" value="HisK_dim/P_sf"/>
</dbReference>
<evidence type="ECO:0000259" key="14">
    <source>
        <dbReference type="PROSITE" id="PS50109"/>
    </source>
</evidence>
<evidence type="ECO:0000256" key="7">
    <source>
        <dbReference type="ARBA" id="ARBA00022741"/>
    </source>
</evidence>
<dbReference type="Pfam" id="PF13493">
    <property type="entry name" value="DUF4118"/>
    <property type="match status" value="1"/>
</dbReference>
<reference evidence="15" key="1">
    <citation type="submission" date="2009-10" db="EMBL/GenBank/DDBJ databases">
        <title>Diversity of trophic interactions inside an arsenic-rich microbial ecosystem.</title>
        <authorList>
            <person name="Bertin P.N."/>
            <person name="Heinrich-Salmeron A."/>
            <person name="Pelletier E."/>
            <person name="Goulhen-Chollet F."/>
            <person name="Arsene-Ploetze F."/>
            <person name="Gallien S."/>
            <person name="Calteau A."/>
            <person name="Vallenet D."/>
            <person name="Casiot C."/>
            <person name="Chane-Woon-Ming B."/>
            <person name="Giloteaux L."/>
            <person name="Barakat M."/>
            <person name="Bonnefoy V."/>
            <person name="Bruneel O."/>
            <person name="Chandler M."/>
            <person name="Cleiss J."/>
            <person name="Duran R."/>
            <person name="Elbaz-Poulichet F."/>
            <person name="Fonknechten N."/>
            <person name="Lauga B."/>
            <person name="Mornico D."/>
            <person name="Ortet P."/>
            <person name="Schaeffer C."/>
            <person name="Siguier P."/>
            <person name="Alexander Thil Smith A."/>
            <person name="Van Dorsselaer A."/>
            <person name="Weissenbach J."/>
            <person name="Medigue C."/>
            <person name="Le Paslier D."/>
        </authorList>
    </citation>
    <scope>NUCLEOTIDE SEQUENCE</scope>
</reference>
<keyword evidence="4" id="KW-0597">Phosphoprotein</keyword>
<comment type="catalytic activity">
    <reaction evidence="1">
        <text>ATP + protein L-histidine = ADP + protein N-phospho-L-histidine.</text>
        <dbReference type="EC" id="2.7.13.3"/>
    </reaction>
</comment>
<dbReference type="EMBL" id="CABN01000136">
    <property type="protein sequence ID" value="CBI00432.1"/>
    <property type="molecule type" value="Genomic_DNA"/>
</dbReference>
<dbReference type="InterPro" id="IPR003594">
    <property type="entry name" value="HATPase_dom"/>
</dbReference>
<dbReference type="SMART" id="SM00388">
    <property type="entry name" value="HisKA"/>
    <property type="match status" value="1"/>
</dbReference>
<keyword evidence="8" id="KW-0418">Kinase</keyword>
<dbReference type="PRINTS" id="PR00344">
    <property type="entry name" value="BCTRLSENSOR"/>
</dbReference>
<dbReference type="EC" id="2.7.13.3" evidence="3"/>
<dbReference type="AlphaFoldDB" id="E6PZS3"/>
<keyword evidence="12 13" id="KW-0472">Membrane</keyword>
<evidence type="ECO:0000256" key="6">
    <source>
        <dbReference type="ARBA" id="ARBA00022692"/>
    </source>
</evidence>
<dbReference type="Pfam" id="PF02518">
    <property type="entry name" value="HATPase_c"/>
    <property type="match status" value="1"/>
</dbReference>
<evidence type="ECO:0000256" key="12">
    <source>
        <dbReference type="ARBA" id="ARBA00023136"/>
    </source>
</evidence>
<dbReference type="InterPro" id="IPR004358">
    <property type="entry name" value="Sig_transdc_His_kin-like_C"/>
</dbReference>
<dbReference type="Gene3D" id="1.20.120.620">
    <property type="entry name" value="Backbone structure of the membrane domain of e. Coli histidine kinase receptor kdpd"/>
    <property type="match status" value="1"/>
</dbReference>
<gene>
    <name evidence="15" type="ORF">CARN3_0022</name>
</gene>
<dbReference type="Pfam" id="PF00512">
    <property type="entry name" value="HisKA"/>
    <property type="match status" value="1"/>
</dbReference>
<organism evidence="15">
    <name type="scientific">mine drainage metagenome</name>
    <dbReference type="NCBI Taxonomy" id="410659"/>
    <lineage>
        <taxon>unclassified sequences</taxon>
        <taxon>metagenomes</taxon>
        <taxon>ecological metagenomes</taxon>
    </lineage>
</organism>
<dbReference type="CDD" id="cd00082">
    <property type="entry name" value="HisKA"/>
    <property type="match status" value="1"/>
</dbReference>
<dbReference type="InterPro" id="IPR025201">
    <property type="entry name" value="KdpD_TM"/>
</dbReference>